<keyword evidence="1" id="KW-0812">Transmembrane</keyword>
<evidence type="ECO:0000313" key="2">
    <source>
        <dbReference type="EMBL" id="MBB4736455.1"/>
    </source>
</evidence>
<proteinExistence type="predicted"/>
<feature type="transmembrane region" description="Helical" evidence="1">
    <location>
        <begin position="21"/>
        <end position="42"/>
    </location>
</feature>
<accession>A0A7W7M495</accession>
<dbReference type="Proteomes" id="UP000540191">
    <property type="component" value="Unassembled WGS sequence"/>
</dbReference>
<sequence>MTHTEKASARTAPPGRGRTPVWVWPVFGVCVAALIVVTVMLLGDVAGFWASPLSGPAALPIIVLAGLGGTVAGRRRASGMART</sequence>
<reference evidence="2 3" key="1">
    <citation type="submission" date="2020-08" db="EMBL/GenBank/DDBJ databases">
        <title>Sequencing the genomes of 1000 actinobacteria strains.</title>
        <authorList>
            <person name="Klenk H.-P."/>
        </authorList>
    </citation>
    <scope>NUCLEOTIDE SEQUENCE [LARGE SCALE GENOMIC DNA]</scope>
    <source>
        <strain evidence="2 3">DSM 23974</strain>
    </source>
</reference>
<dbReference type="RefSeq" id="WP_184242094.1">
    <property type="nucleotide sequence ID" value="NZ_JACHNA010000001.1"/>
</dbReference>
<dbReference type="AlphaFoldDB" id="A0A7W7M495"/>
<gene>
    <name evidence="2" type="ORF">HDA30_001963</name>
</gene>
<name>A0A7W7M495_9MICC</name>
<keyword evidence="1" id="KW-1133">Transmembrane helix</keyword>
<feature type="transmembrane region" description="Helical" evidence="1">
    <location>
        <begin position="48"/>
        <end position="72"/>
    </location>
</feature>
<keyword evidence="3" id="KW-1185">Reference proteome</keyword>
<comment type="caution">
    <text evidence="2">The sequence shown here is derived from an EMBL/GenBank/DDBJ whole genome shotgun (WGS) entry which is preliminary data.</text>
</comment>
<protein>
    <submittedName>
        <fullName evidence="2">Uncharacterized protein</fullName>
    </submittedName>
</protein>
<keyword evidence="1" id="KW-0472">Membrane</keyword>
<dbReference type="EMBL" id="JACHNA010000001">
    <property type="protein sequence ID" value="MBB4736455.1"/>
    <property type="molecule type" value="Genomic_DNA"/>
</dbReference>
<evidence type="ECO:0000313" key="3">
    <source>
        <dbReference type="Proteomes" id="UP000540191"/>
    </source>
</evidence>
<evidence type="ECO:0000256" key="1">
    <source>
        <dbReference type="SAM" id="Phobius"/>
    </source>
</evidence>
<organism evidence="2 3">
    <name type="scientific">Micrococcus cohnii</name>
    <dbReference type="NCBI Taxonomy" id="993416"/>
    <lineage>
        <taxon>Bacteria</taxon>
        <taxon>Bacillati</taxon>
        <taxon>Actinomycetota</taxon>
        <taxon>Actinomycetes</taxon>
        <taxon>Micrococcales</taxon>
        <taxon>Micrococcaceae</taxon>
        <taxon>Micrococcus</taxon>
    </lineage>
</organism>